<dbReference type="EnsemblMetazoa" id="AMIN001545-RA">
    <property type="protein sequence ID" value="AMIN001545-PA"/>
    <property type="gene ID" value="AMIN001545"/>
</dbReference>
<dbReference type="Proteomes" id="UP000075920">
    <property type="component" value="Unassembled WGS sequence"/>
</dbReference>
<feature type="coiled-coil region" evidence="1">
    <location>
        <begin position="48"/>
        <end position="82"/>
    </location>
</feature>
<keyword evidence="2" id="KW-0732">Signal</keyword>
<sequence length="473" mass="53567">MKSLFVCLLLALAGQNDFVEYLMEIQSQAEAVHQMMEDTFDDIRFSMSDQLVELNRQLISRMNEALEEVEEIREETEDFVGDSSAPATCVNVAVANWETEIDWVGQALSRCASQANVEITSRTADVHAALEAAQIASTELQNIVVRGFIDWNAIDSNEQLSVIVGAQIDYSEDYFHRITHPNLNRVLEGISELDDELLPEIVTCINRGVERFSNYGQFERNRSTRWNQSLKGKTRISVTMKSLFVCLLLALAGQTLGQSQEEFVEYLLEIQYQAEAIHQLMEGTFDNVRFSMSDQLVELNRQLISRMNDALEEVEQIREETEEFVGESSAPATCVNVATANWEIEIDWVGQALSRCASQANVQITSRTADVHAALEAAQVASTELQNIVVRGFIDWNAIDYTEQISAIVGDQINDKYDYFTRITQPTLERVLQAIFDLDDNLLPEIVTCVDRGVERFNNYGRVIRDTLFFCSQ</sequence>
<evidence type="ECO:0008006" key="5">
    <source>
        <dbReference type="Google" id="ProtNLM"/>
    </source>
</evidence>
<reference evidence="3" key="2">
    <citation type="submission" date="2020-05" db="UniProtKB">
        <authorList>
            <consortium name="EnsemblMetazoa"/>
        </authorList>
    </citation>
    <scope>IDENTIFICATION</scope>
    <source>
        <strain evidence="3">MINIMUS1</strain>
    </source>
</reference>
<evidence type="ECO:0000313" key="4">
    <source>
        <dbReference type="Proteomes" id="UP000075920"/>
    </source>
</evidence>
<evidence type="ECO:0000313" key="3">
    <source>
        <dbReference type="EnsemblMetazoa" id="AMIN001545-PA"/>
    </source>
</evidence>
<evidence type="ECO:0000256" key="2">
    <source>
        <dbReference type="SAM" id="SignalP"/>
    </source>
</evidence>
<keyword evidence="4" id="KW-1185">Reference proteome</keyword>
<evidence type="ECO:0000256" key="1">
    <source>
        <dbReference type="SAM" id="Coils"/>
    </source>
</evidence>
<name>A0A182VU02_9DIPT</name>
<proteinExistence type="predicted"/>
<feature type="signal peptide" evidence="2">
    <location>
        <begin position="1"/>
        <end position="18"/>
    </location>
</feature>
<dbReference type="VEuPathDB" id="VectorBase:AMIN001545"/>
<dbReference type="AlphaFoldDB" id="A0A182VU02"/>
<protein>
    <recommendedName>
        <fullName evidence="5">Protein TsetseEP domain-containing protein</fullName>
    </recommendedName>
</protein>
<accession>A0A182VU02</accession>
<feature type="coiled-coil region" evidence="1">
    <location>
        <begin position="300"/>
        <end position="327"/>
    </location>
</feature>
<reference evidence="4" key="1">
    <citation type="submission" date="2013-03" db="EMBL/GenBank/DDBJ databases">
        <title>The Genome Sequence of Anopheles minimus MINIMUS1.</title>
        <authorList>
            <consortium name="The Broad Institute Genomics Platform"/>
            <person name="Neafsey D.E."/>
            <person name="Walton C."/>
            <person name="Walker B."/>
            <person name="Young S.K."/>
            <person name="Zeng Q."/>
            <person name="Gargeya S."/>
            <person name="Fitzgerald M."/>
            <person name="Haas B."/>
            <person name="Abouelleil A."/>
            <person name="Allen A.W."/>
            <person name="Alvarado L."/>
            <person name="Arachchi H.M."/>
            <person name="Berlin A.M."/>
            <person name="Chapman S.B."/>
            <person name="Gainer-Dewar J."/>
            <person name="Goldberg J."/>
            <person name="Griggs A."/>
            <person name="Gujja S."/>
            <person name="Hansen M."/>
            <person name="Howarth C."/>
            <person name="Imamovic A."/>
            <person name="Ireland A."/>
            <person name="Larimer J."/>
            <person name="McCowan C."/>
            <person name="Murphy C."/>
            <person name="Pearson M."/>
            <person name="Poon T.W."/>
            <person name="Priest M."/>
            <person name="Roberts A."/>
            <person name="Saif S."/>
            <person name="Shea T."/>
            <person name="Sisk P."/>
            <person name="Sykes S."/>
            <person name="Wortman J."/>
            <person name="Nusbaum C."/>
            <person name="Birren B."/>
        </authorList>
    </citation>
    <scope>NUCLEOTIDE SEQUENCE [LARGE SCALE GENOMIC DNA]</scope>
    <source>
        <strain evidence="4">MINIMUS1</strain>
    </source>
</reference>
<feature type="chain" id="PRO_5008140348" description="Protein TsetseEP domain-containing protein" evidence="2">
    <location>
        <begin position="19"/>
        <end position="473"/>
    </location>
</feature>
<organism evidence="3 4">
    <name type="scientific">Anopheles minimus</name>
    <dbReference type="NCBI Taxonomy" id="112268"/>
    <lineage>
        <taxon>Eukaryota</taxon>
        <taxon>Metazoa</taxon>
        <taxon>Ecdysozoa</taxon>
        <taxon>Arthropoda</taxon>
        <taxon>Hexapoda</taxon>
        <taxon>Insecta</taxon>
        <taxon>Pterygota</taxon>
        <taxon>Neoptera</taxon>
        <taxon>Endopterygota</taxon>
        <taxon>Diptera</taxon>
        <taxon>Nematocera</taxon>
        <taxon>Culicoidea</taxon>
        <taxon>Culicidae</taxon>
        <taxon>Anophelinae</taxon>
        <taxon>Anopheles</taxon>
    </lineage>
</organism>
<keyword evidence="1" id="KW-0175">Coiled coil</keyword>